<keyword evidence="4 7" id="KW-0812">Transmembrane</keyword>
<dbReference type="STRING" id="1798471.A3A21_03360"/>
<keyword evidence="5 7" id="KW-1133">Transmembrane helix</keyword>
<comment type="similarity">
    <text evidence="2">Belongs to the monovalent cation:proton antiporter 2 (CPA2) transporter (TC 2.A.37) family.</text>
</comment>
<feature type="transmembrane region" description="Helical" evidence="7">
    <location>
        <begin position="321"/>
        <end position="343"/>
    </location>
</feature>
<protein>
    <recommendedName>
        <fullName evidence="8">RCK N-terminal domain-containing protein</fullName>
    </recommendedName>
</protein>
<feature type="transmembrane region" description="Helical" evidence="7">
    <location>
        <begin position="6"/>
        <end position="25"/>
    </location>
</feature>
<name>A0A1F6BYQ2_9BACT</name>
<evidence type="ECO:0000256" key="7">
    <source>
        <dbReference type="SAM" id="Phobius"/>
    </source>
</evidence>
<feature type="transmembrane region" description="Helical" evidence="7">
    <location>
        <begin position="174"/>
        <end position="196"/>
    </location>
</feature>
<dbReference type="GO" id="GO:1902600">
    <property type="term" value="P:proton transmembrane transport"/>
    <property type="evidence" value="ECO:0007669"/>
    <property type="project" value="InterPro"/>
</dbReference>
<feature type="transmembrane region" description="Helical" evidence="7">
    <location>
        <begin position="54"/>
        <end position="74"/>
    </location>
</feature>
<dbReference type="Pfam" id="PF02254">
    <property type="entry name" value="TrkA_N"/>
    <property type="match status" value="1"/>
</dbReference>
<dbReference type="EMBL" id="MFKK01000008">
    <property type="protein sequence ID" value="OGG42040.1"/>
    <property type="molecule type" value="Genomic_DNA"/>
</dbReference>
<dbReference type="PANTHER" id="PTHR42751:SF3">
    <property type="entry name" value="SODIUM_GLUTAMATE SYMPORTER"/>
    <property type="match status" value="1"/>
</dbReference>
<comment type="subcellular location">
    <subcellularLocation>
        <location evidence="1">Membrane</location>
        <topology evidence="1">Multi-pass membrane protein</topology>
    </subcellularLocation>
</comment>
<evidence type="ECO:0000256" key="4">
    <source>
        <dbReference type="ARBA" id="ARBA00022692"/>
    </source>
</evidence>
<evidence type="ECO:0000259" key="8">
    <source>
        <dbReference type="PROSITE" id="PS51201"/>
    </source>
</evidence>
<dbReference type="GO" id="GO:0006813">
    <property type="term" value="P:potassium ion transport"/>
    <property type="evidence" value="ECO:0007669"/>
    <property type="project" value="InterPro"/>
</dbReference>
<reference evidence="9 10" key="1">
    <citation type="journal article" date="2016" name="Nat. Commun.">
        <title>Thousands of microbial genomes shed light on interconnected biogeochemical processes in an aquifer system.</title>
        <authorList>
            <person name="Anantharaman K."/>
            <person name="Brown C.T."/>
            <person name="Hug L.A."/>
            <person name="Sharon I."/>
            <person name="Castelle C.J."/>
            <person name="Probst A.J."/>
            <person name="Thomas B.C."/>
            <person name="Singh A."/>
            <person name="Wilkins M.J."/>
            <person name="Karaoz U."/>
            <person name="Brodie E.L."/>
            <person name="Williams K.H."/>
            <person name="Hubbard S.S."/>
            <person name="Banfield J.F."/>
        </authorList>
    </citation>
    <scope>NUCLEOTIDE SEQUENCE [LARGE SCALE GENOMIC DNA]</scope>
</reference>
<dbReference type="GO" id="GO:0016020">
    <property type="term" value="C:membrane"/>
    <property type="evidence" value="ECO:0007669"/>
    <property type="project" value="UniProtKB-SubCell"/>
</dbReference>
<feature type="transmembrane region" description="Helical" evidence="7">
    <location>
        <begin position="288"/>
        <end position="314"/>
    </location>
</feature>
<feature type="transmembrane region" description="Helical" evidence="7">
    <location>
        <begin position="355"/>
        <end position="382"/>
    </location>
</feature>
<dbReference type="InterPro" id="IPR003148">
    <property type="entry name" value="RCK_N"/>
</dbReference>
<evidence type="ECO:0000313" key="9">
    <source>
        <dbReference type="EMBL" id="OGG42040.1"/>
    </source>
</evidence>
<dbReference type="PROSITE" id="PS51201">
    <property type="entry name" value="RCK_N"/>
    <property type="match status" value="1"/>
</dbReference>
<keyword evidence="3" id="KW-0813">Transport</keyword>
<proteinExistence type="inferred from homology"/>
<evidence type="ECO:0000256" key="1">
    <source>
        <dbReference type="ARBA" id="ARBA00004141"/>
    </source>
</evidence>
<dbReference type="InterPro" id="IPR038770">
    <property type="entry name" value="Na+/solute_symporter_sf"/>
</dbReference>
<dbReference type="SUPFAM" id="SSF51735">
    <property type="entry name" value="NAD(P)-binding Rossmann-fold domains"/>
    <property type="match status" value="1"/>
</dbReference>
<dbReference type="Gene3D" id="1.20.1530.20">
    <property type="match status" value="1"/>
</dbReference>
<dbReference type="Gene3D" id="3.40.50.720">
    <property type="entry name" value="NAD(P)-binding Rossmann-like Domain"/>
    <property type="match status" value="1"/>
</dbReference>
<evidence type="ECO:0000256" key="2">
    <source>
        <dbReference type="ARBA" id="ARBA00005551"/>
    </source>
</evidence>
<dbReference type="InterPro" id="IPR036291">
    <property type="entry name" value="NAD(P)-bd_dom_sf"/>
</dbReference>
<feature type="transmembrane region" description="Helical" evidence="7">
    <location>
        <begin position="86"/>
        <end position="108"/>
    </location>
</feature>
<dbReference type="GO" id="GO:0015297">
    <property type="term" value="F:antiporter activity"/>
    <property type="evidence" value="ECO:0007669"/>
    <property type="project" value="InterPro"/>
</dbReference>
<dbReference type="AlphaFoldDB" id="A0A1F6BYQ2"/>
<accession>A0A1F6BYQ2</accession>
<gene>
    <name evidence="9" type="ORF">A3A21_03360</name>
</gene>
<dbReference type="InterPro" id="IPR006153">
    <property type="entry name" value="Cation/H_exchanger_TM"/>
</dbReference>
<feature type="transmembrane region" description="Helical" evidence="7">
    <location>
        <begin position="264"/>
        <end position="282"/>
    </location>
</feature>
<dbReference type="PANTHER" id="PTHR42751">
    <property type="entry name" value="SODIUM/HYDROGEN EXCHANGER FAMILY/TRKA DOMAIN PROTEIN"/>
    <property type="match status" value="1"/>
</dbReference>
<feature type="transmembrane region" description="Helical" evidence="7">
    <location>
        <begin position="203"/>
        <end position="227"/>
    </location>
</feature>
<feature type="transmembrane region" description="Helical" evidence="7">
    <location>
        <begin position="114"/>
        <end position="134"/>
    </location>
</feature>
<evidence type="ECO:0000256" key="3">
    <source>
        <dbReference type="ARBA" id="ARBA00022448"/>
    </source>
</evidence>
<keyword evidence="6 7" id="KW-0472">Membrane</keyword>
<organism evidence="9 10">
    <name type="scientific">Candidatus Jorgensenbacteria bacterium RIFCSPLOWO2_01_FULL_45_25b</name>
    <dbReference type="NCBI Taxonomy" id="1798471"/>
    <lineage>
        <taxon>Bacteria</taxon>
        <taxon>Candidatus Joergenseniibacteriota</taxon>
    </lineage>
</organism>
<comment type="caution">
    <text evidence="9">The sequence shown here is derived from an EMBL/GenBank/DDBJ whole genome shotgun (WGS) entry which is preliminary data.</text>
</comment>
<feature type="transmembrane region" description="Helical" evidence="7">
    <location>
        <begin position="146"/>
        <end position="168"/>
    </location>
</feature>
<evidence type="ECO:0000313" key="10">
    <source>
        <dbReference type="Proteomes" id="UP000176996"/>
    </source>
</evidence>
<feature type="domain" description="RCK N-terminal" evidence="8">
    <location>
        <begin position="403"/>
        <end position="517"/>
    </location>
</feature>
<sequence>MDSGLFDLGIVFVLAAALGIGARLLKQPLILAYLAAGALIAYFNVFHIGEKDVFLVFSKLGVMFLLFLIGLEINYSALRVIGRVSLILGLSQIVITAGLGYLIAYFFGFAFLPALYIAIALAFSSTIIVLKLLSEKREEHSLYGRISIGFLLVQDFVAILLLVVLAGAQQSGGFSFWRMLLTIIEGAALFSAMLFLGRRVFPALFNVIARSHELLFLVSLAWMFLMVSFVQRLGFSIEIGGFLAGLALANSSENFQIAGRVRPLRDFFILVFFVILGSSLLAANISGIILPVVVFSLFVLVGNPLIVLIIMAILGYRKRTSFFTGLTVAQISEFSLILIALGLQMGHIDERVSALVTAVAVITITLSTYLMLYADKFFLYLLPFLSFFERKRLTEKDAPGGISKSVVLVGCHRIGQSIAFSLPKEELLVVDFDPDIAHEMKKHGFDYLMGDISDPETFDRIDMTDVCLFISTSPNLEDNLAILSFFRSFSSRPRTVLRAESEEDAEVLYKEGADYVILPHFTAGQYFGKTILVDPEMKILDQLRERDLALLRRVRAGTS</sequence>
<evidence type="ECO:0000256" key="6">
    <source>
        <dbReference type="ARBA" id="ARBA00023136"/>
    </source>
</evidence>
<dbReference type="Proteomes" id="UP000176996">
    <property type="component" value="Unassembled WGS sequence"/>
</dbReference>
<feature type="transmembrane region" description="Helical" evidence="7">
    <location>
        <begin position="30"/>
        <end position="48"/>
    </location>
</feature>
<evidence type="ECO:0000256" key="5">
    <source>
        <dbReference type="ARBA" id="ARBA00022989"/>
    </source>
</evidence>
<dbReference type="Pfam" id="PF00999">
    <property type="entry name" value="Na_H_Exchanger"/>
    <property type="match status" value="1"/>
</dbReference>